<evidence type="ECO:0000313" key="7">
    <source>
        <dbReference type="Proteomes" id="UP000030746"/>
    </source>
</evidence>
<feature type="domain" description="RPA43 OB" evidence="5">
    <location>
        <begin position="99"/>
        <end position="131"/>
    </location>
</feature>
<evidence type="ECO:0000256" key="4">
    <source>
        <dbReference type="ARBA" id="ARBA00023242"/>
    </source>
</evidence>
<name>V4A100_LOTGI</name>
<evidence type="ECO:0000256" key="3">
    <source>
        <dbReference type="ARBA" id="ARBA00023163"/>
    </source>
</evidence>
<keyword evidence="7" id="KW-1185">Reference proteome</keyword>
<dbReference type="GO" id="GO:0006352">
    <property type="term" value="P:DNA-templated transcription initiation"/>
    <property type="evidence" value="ECO:0007669"/>
    <property type="project" value="InterPro"/>
</dbReference>
<dbReference type="Gene3D" id="2.40.50.1060">
    <property type="match status" value="1"/>
</dbReference>
<dbReference type="GO" id="GO:0006362">
    <property type="term" value="P:transcription elongation by RNA polymerase I"/>
    <property type="evidence" value="ECO:0007669"/>
    <property type="project" value="TreeGrafter"/>
</dbReference>
<keyword evidence="3" id="KW-0804">Transcription</keyword>
<dbReference type="InterPro" id="IPR041178">
    <property type="entry name" value="RPA43_OB"/>
</dbReference>
<dbReference type="InterPro" id="IPR045113">
    <property type="entry name" value="Rpb7-like"/>
</dbReference>
<dbReference type="Gene3D" id="3.30.1490.120">
    <property type="entry name" value="RNA polymerase Rpb7-like, N-terminal domain"/>
    <property type="match status" value="1"/>
</dbReference>
<dbReference type="AlphaFoldDB" id="V4A100"/>
<reference evidence="6 7" key="1">
    <citation type="journal article" date="2013" name="Nature">
        <title>Insights into bilaterian evolution from three spiralian genomes.</title>
        <authorList>
            <person name="Simakov O."/>
            <person name="Marletaz F."/>
            <person name="Cho S.J."/>
            <person name="Edsinger-Gonzales E."/>
            <person name="Havlak P."/>
            <person name="Hellsten U."/>
            <person name="Kuo D.H."/>
            <person name="Larsson T."/>
            <person name="Lv J."/>
            <person name="Arendt D."/>
            <person name="Savage R."/>
            <person name="Osoegawa K."/>
            <person name="de Jong P."/>
            <person name="Grimwood J."/>
            <person name="Chapman J.A."/>
            <person name="Shapiro H."/>
            <person name="Aerts A."/>
            <person name="Otillar R.P."/>
            <person name="Terry A.Y."/>
            <person name="Boore J.L."/>
            <person name="Grigoriev I.V."/>
            <person name="Lindberg D.R."/>
            <person name="Seaver E.C."/>
            <person name="Weisblat D.A."/>
            <person name="Putnam N.H."/>
            <person name="Rokhsar D.S."/>
        </authorList>
    </citation>
    <scope>NUCLEOTIDE SEQUENCE [LARGE SCALE GENOMIC DNA]</scope>
</reference>
<comment type="subcellular location">
    <subcellularLocation>
        <location evidence="1">Nucleus</location>
    </subcellularLocation>
</comment>
<protein>
    <recommendedName>
        <fullName evidence="5">RPA43 OB domain-containing protein</fullName>
    </recommendedName>
</protein>
<evidence type="ECO:0000259" key="5">
    <source>
        <dbReference type="Pfam" id="PF17875"/>
    </source>
</evidence>
<keyword evidence="2" id="KW-0240">DNA-directed RNA polymerase</keyword>
<keyword evidence="4" id="KW-0539">Nucleus</keyword>
<evidence type="ECO:0000256" key="2">
    <source>
        <dbReference type="ARBA" id="ARBA00022478"/>
    </source>
</evidence>
<dbReference type="GO" id="GO:0005736">
    <property type="term" value="C:RNA polymerase I complex"/>
    <property type="evidence" value="ECO:0007669"/>
    <property type="project" value="TreeGrafter"/>
</dbReference>
<dbReference type="Pfam" id="PF17875">
    <property type="entry name" value="RPA43_OB"/>
    <property type="match status" value="1"/>
</dbReference>
<organism evidence="6 7">
    <name type="scientific">Lottia gigantea</name>
    <name type="common">Giant owl limpet</name>
    <dbReference type="NCBI Taxonomy" id="225164"/>
    <lineage>
        <taxon>Eukaryota</taxon>
        <taxon>Metazoa</taxon>
        <taxon>Spiralia</taxon>
        <taxon>Lophotrochozoa</taxon>
        <taxon>Mollusca</taxon>
        <taxon>Gastropoda</taxon>
        <taxon>Patellogastropoda</taxon>
        <taxon>Lottioidea</taxon>
        <taxon>Lottiidae</taxon>
        <taxon>Lottia</taxon>
    </lineage>
</organism>
<dbReference type="Proteomes" id="UP000030746">
    <property type="component" value="Unassembled WGS sequence"/>
</dbReference>
<evidence type="ECO:0000256" key="1">
    <source>
        <dbReference type="ARBA" id="ARBA00004123"/>
    </source>
</evidence>
<gene>
    <name evidence="6" type="ORF">LOTGIDRAFT_228177</name>
</gene>
<dbReference type="HOGENOM" id="CLU_1588335_0_0_1"/>
<dbReference type="InterPro" id="IPR036898">
    <property type="entry name" value="RNA_pol_Rpb7-like_N_sf"/>
</dbReference>
<evidence type="ECO:0000313" key="6">
    <source>
        <dbReference type="EMBL" id="ESO97493.1"/>
    </source>
</evidence>
<dbReference type="EMBL" id="KB201304">
    <property type="protein sequence ID" value="ESO97493.1"/>
    <property type="molecule type" value="Genomic_DNA"/>
</dbReference>
<dbReference type="GeneID" id="20247567"/>
<dbReference type="PANTHER" id="PTHR12709:SF5">
    <property type="entry name" value="DNA-DIRECTED RNA POLYMERASE I SUBUNIT RPA43"/>
    <property type="match status" value="1"/>
</dbReference>
<accession>V4A100</accession>
<dbReference type="OrthoDB" id="10250504at2759"/>
<dbReference type="RefSeq" id="XP_009051361.1">
    <property type="nucleotide sequence ID" value="XM_009053113.1"/>
</dbReference>
<dbReference type="KEGG" id="lgi:LOTGIDRAFT_228177"/>
<sequence length="168" mass="19219">MKSVGFKFEEAKQLLSDDNSYLYLITKSRTIILSPRFIGKILPGIREFIDREVNLFSDFLDGVLISYSNIKLHQPFSSVHDDRPYLHLYIQADYIVFKPYVGCTLKGVVNKLSQGHIGCLVHKHFNASVPRPFKNADKTVTICSKEMNLNSELLAFHPVIKCYLLKVP</sequence>
<dbReference type="CTD" id="20247567"/>
<dbReference type="PANTHER" id="PTHR12709">
    <property type="entry name" value="DNA-DIRECTED RNA POLYMERASE II, III"/>
    <property type="match status" value="1"/>
</dbReference>
<dbReference type="STRING" id="225164.V4A100"/>
<dbReference type="OMA" id="MVGCLVH"/>
<proteinExistence type="predicted"/>